<accession>A0A1H9V9M9</accession>
<feature type="compositionally biased region" description="Acidic residues" evidence="8">
    <location>
        <begin position="379"/>
        <end position="397"/>
    </location>
</feature>
<comment type="function">
    <text evidence="7">Functions as a peptidoglycan terminase that cleaves nascent peptidoglycan strands endolytically to terminate their elongation.</text>
</comment>
<keyword evidence="5 7" id="KW-0456">Lyase</keyword>
<evidence type="ECO:0000313" key="10">
    <source>
        <dbReference type="Proteomes" id="UP000199318"/>
    </source>
</evidence>
<comment type="caution">
    <text evidence="9">The sequence shown here is derived from an EMBL/GenBank/DDBJ whole genome shotgun (WGS) entry which is preliminary data.</text>
</comment>
<comment type="catalytic activity">
    <reaction evidence="7">
        <text>a peptidoglycan chain = a peptidoglycan chain with N-acetyl-1,6-anhydromuramyl-[peptide] at the reducing end + a peptidoglycan chain with N-acetylglucosamine at the non-reducing end.</text>
        <dbReference type="EC" id="4.2.2.29"/>
    </reaction>
</comment>
<dbReference type="GO" id="GO:0008932">
    <property type="term" value="F:lytic endotransglycosylase activity"/>
    <property type="evidence" value="ECO:0007669"/>
    <property type="project" value="UniProtKB-UniRule"/>
</dbReference>
<comment type="similarity">
    <text evidence="7">Belongs to the transglycosylase MltG family.</text>
</comment>
<feature type="transmembrane region" description="Helical" evidence="7">
    <location>
        <begin position="33"/>
        <end position="53"/>
    </location>
</feature>
<keyword evidence="10" id="KW-1185">Reference proteome</keyword>
<keyword evidence="2 7" id="KW-0812">Transmembrane</keyword>
<dbReference type="STRING" id="1464123.SAMN05444126_11919"/>
<keyword evidence="4 7" id="KW-0472">Membrane</keyword>
<sequence length="397" mass="45013">MTDNPNKETNSARAEYIEKMEEKKREASLVRKIVLWLCIGLIIVIAAGGFGAYRYVMGTIEPQDDEEDAREVEVEIPAGSNVDTIADILEESGAIESAMIFQNYIRFQGEDGFQAGDYVLHTAMHADEIIAELQEGTVAEEYETTFIIPEGFWLEETFERIASETNLEEEQLHETAEDEEFLETLIDRYDYITEDILQDDLRHPLEGYLFPARYDFVEEEVSAAEVIDAMAERMASTLDEVNAAPGEDEQFESYHNLLAAASIIEGEAIDDEERGEISGVIDNRLAIDMSLDMDPTVVYAHGERQERTLYEDLEIESPYNTYRNRGLPAGPINNPGEQSISAAMNPEEHSYLYFFHSPEGETYFSESLSEHQTIVNDYQAEDVDHAEDVDEGEEELE</sequence>
<reference evidence="10" key="1">
    <citation type="submission" date="2016-10" db="EMBL/GenBank/DDBJ databases">
        <authorList>
            <person name="de Groot N.N."/>
        </authorList>
    </citation>
    <scope>NUCLEOTIDE SEQUENCE [LARGE SCALE GENOMIC DNA]</scope>
    <source>
        <strain evidence="10">10nlg</strain>
    </source>
</reference>
<dbReference type="GO" id="GO:0071555">
    <property type="term" value="P:cell wall organization"/>
    <property type="evidence" value="ECO:0007669"/>
    <property type="project" value="UniProtKB-KW"/>
</dbReference>
<dbReference type="EC" id="4.2.2.29" evidence="7"/>
<evidence type="ECO:0000256" key="7">
    <source>
        <dbReference type="HAMAP-Rule" id="MF_02065"/>
    </source>
</evidence>
<dbReference type="HAMAP" id="MF_02065">
    <property type="entry name" value="MltG"/>
    <property type="match status" value="1"/>
</dbReference>
<keyword evidence="1 7" id="KW-1003">Cell membrane</keyword>
<dbReference type="InterPro" id="IPR003770">
    <property type="entry name" value="MLTG-like"/>
</dbReference>
<dbReference type="GO" id="GO:0009252">
    <property type="term" value="P:peptidoglycan biosynthetic process"/>
    <property type="evidence" value="ECO:0007669"/>
    <property type="project" value="UniProtKB-UniRule"/>
</dbReference>
<dbReference type="AlphaFoldDB" id="A0A1H9V9M9"/>
<evidence type="ECO:0000256" key="1">
    <source>
        <dbReference type="ARBA" id="ARBA00022475"/>
    </source>
</evidence>
<feature type="region of interest" description="Disordered" evidence="8">
    <location>
        <begin position="378"/>
        <end position="397"/>
    </location>
</feature>
<dbReference type="NCBIfam" id="TIGR00247">
    <property type="entry name" value="endolytic transglycosylase MltG"/>
    <property type="match status" value="1"/>
</dbReference>
<name>A0A1H9V9M9_9BACI</name>
<gene>
    <name evidence="7" type="primary">mltG</name>
    <name evidence="9" type="ORF">SAMN05444126_11919</name>
</gene>
<evidence type="ECO:0000313" key="9">
    <source>
        <dbReference type="EMBL" id="SES18540.1"/>
    </source>
</evidence>
<dbReference type="RefSeq" id="WP_245729832.1">
    <property type="nucleotide sequence ID" value="NZ_FOGV01000019.1"/>
</dbReference>
<organism evidence="9 10">
    <name type="scientific">Salisediminibacterium halotolerans</name>
    <dbReference type="NCBI Taxonomy" id="517425"/>
    <lineage>
        <taxon>Bacteria</taxon>
        <taxon>Bacillati</taxon>
        <taxon>Bacillota</taxon>
        <taxon>Bacilli</taxon>
        <taxon>Bacillales</taxon>
        <taxon>Bacillaceae</taxon>
        <taxon>Salisediminibacterium</taxon>
    </lineage>
</organism>
<dbReference type="Proteomes" id="UP000199318">
    <property type="component" value="Unassembled WGS sequence"/>
</dbReference>
<keyword evidence="6 7" id="KW-0961">Cell wall biogenesis/degradation</keyword>
<evidence type="ECO:0000256" key="4">
    <source>
        <dbReference type="ARBA" id="ARBA00023136"/>
    </source>
</evidence>
<evidence type="ECO:0000256" key="3">
    <source>
        <dbReference type="ARBA" id="ARBA00022989"/>
    </source>
</evidence>
<dbReference type="EMBL" id="FOGV01000019">
    <property type="protein sequence ID" value="SES18540.1"/>
    <property type="molecule type" value="Genomic_DNA"/>
</dbReference>
<evidence type="ECO:0000256" key="8">
    <source>
        <dbReference type="SAM" id="MobiDB-lite"/>
    </source>
</evidence>
<dbReference type="PANTHER" id="PTHR30518">
    <property type="entry name" value="ENDOLYTIC MUREIN TRANSGLYCOSYLASE"/>
    <property type="match status" value="1"/>
</dbReference>
<evidence type="ECO:0000256" key="6">
    <source>
        <dbReference type="ARBA" id="ARBA00023316"/>
    </source>
</evidence>
<feature type="site" description="Important for catalytic activity" evidence="7">
    <location>
        <position position="267"/>
    </location>
</feature>
<evidence type="ECO:0000256" key="2">
    <source>
        <dbReference type="ARBA" id="ARBA00022692"/>
    </source>
</evidence>
<dbReference type="Gene3D" id="3.30.1490.480">
    <property type="entry name" value="Endolytic murein transglycosylase"/>
    <property type="match status" value="1"/>
</dbReference>
<comment type="subcellular location">
    <subcellularLocation>
        <location evidence="7">Cell membrane</location>
        <topology evidence="7">Single-pass membrane protein</topology>
    </subcellularLocation>
</comment>
<dbReference type="Pfam" id="PF02618">
    <property type="entry name" value="YceG"/>
    <property type="match status" value="1"/>
</dbReference>
<dbReference type="PANTHER" id="PTHR30518:SF2">
    <property type="entry name" value="ENDOLYTIC MUREIN TRANSGLYCOSYLASE"/>
    <property type="match status" value="1"/>
</dbReference>
<proteinExistence type="inferred from homology"/>
<dbReference type="GO" id="GO:0005886">
    <property type="term" value="C:plasma membrane"/>
    <property type="evidence" value="ECO:0007669"/>
    <property type="project" value="UniProtKB-SubCell"/>
</dbReference>
<evidence type="ECO:0000256" key="5">
    <source>
        <dbReference type="ARBA" id="ARBA00023239"/>
    </source>
</evidence>
<keyword evidence="3 7" id="KW-1133">Transmembrane helix</keyword>
<protein>
    <recommendedName>
        <fullName evidence="7">Endolytic murein transglycosylase</fullName>
        <ecNumber evidence="7">4.2.2.29</ecNumber>
    </recommendedName>
    <alternativeName>
        <fullName evidence="7">Peptidoglycan lytic transglycosylase</fullName>
    </alternativeName>
    <alternativeName>
        <fullName evidence="7">Peptidoglycan polymerization terminase</fullName>
    </alternativeName>
</protein>